<dbReference type="GO" id="GO:0006979">
    <property type="term" value="P:response to oxidative stress"/>
    <property type="evidence" value="ECO:0007669"/>
    <property type="project" value="InterPro"/>
</dbReference>
<dbReference type="GO" id="GO:0030091">
    <property type="term" value="P:protein repair"/>
    <property type="evidence" value="ECO:0007669"/>
    <property type="project" value="InterPro"/>
</dbReference>
<dbReference type="SUPFAM" id="SSF51316">
    <property type="entry name" value="Mss4-like"/>
    <property type="match status" value="1"/>
</dbReference>
<sequence>MKRRTFLQGMSLATALPVSMFFISDQSLAITVNDAPIERLKKSPKEWRSLVSSEAFRVLFHEHTEHPGSSELNHEHREGTFICAACYLPLFESQYKYESGSGWPSFTQPISGHVGTKRDFKLIILRIEYHCARCGGHQGHVFKDGPPPRNERWCNNGVALKFIRKEDQLPALRG</sequence>
<dbReference type="PROSITE" id="PS51790">
    <property type="entry name" value="MSRB"/>
    <property type="match status" value="1"/>
</dbReference>
<evidence type="ECO:0000313" key="9">
    <source>
        <dbReference type="Proteomes" id="UP000244110"/>
    </source>
</evidence>
<evidence type="ECO:0000313" key="6">
    <source>
        <dbReference type="EMBL" id="PTQ79223.1"/>
    </source>
</evidence>
<dbReference type="STRING" id="44577.ATY38_01360"/>
<dbReference type="InterPro" id="IPR011057">
    <property type="entry name" value="Mss4-like_sf"/>
</dbReference>
<feature type="signal peptide" evidence="4">
    <location>
        <begin position="1"/>
        <end position="29"/>
    </location>
</feature>
<dbReference type="PANTHER" id="PTHR10173">
    <property type="entry name" value="METHIONINE SULFOXIDE REDUCTASE"/>
    <property type="match status" value="1"/>
</dbReference>
<evidence type="ECO:0000256" key="2">
    <source>
        <dbReference type="ARBA" id="ARBA00023002"/>
    </source>
</evidence>
<name>A0A1H9GZ42_9PROT</name>
<dbReference type="InterPro" id="IPR028427">
    <property type="entry name" value="Met_Sox_Rdtase_MsrB"/>
</dbReference>
<dbReference type="Pfam" id="PF01641">
    <property type="entry name" value="SelR"/>
    <property type="match status" value="1"/>
</dbReference>
<evidence type="ECO:0000256" key="4">
    <source>
        <dbReference type="SAM" id="SignalP"/>
    </source>
</evidence>
<evidence type="ECO:0000313" key="7">
    <source>
        <dbReference type="EMBL" id="SEQ55382.1"/>
    </source>
</evidence>
<accession>A0A1H9GZ42</accession>
<dbReference type="NCBIfam" id="TIGR00357">
    <property type="entry name" value="peptide-methionine (R)-S-oxide reductase MsrB"/>
    <property type="match status" value="1"/>
</dbReference>
<feature type="domain" description="MsrB" evidence="5">
    <location>
        <begin position="44"/>
        <end position="165"/>
    </location>
</feature>
<dbReference type="EMBL" id="QAOL01000054">
    <property type="protein sequence ID" value="PTQ79223.1"/>
    <property type="molecule type" value="Genomic_DNA"/>
</dbReference>
<evidence type="ECO:0000256" key="1">
    <source>
        <dbReference type="ARBA" id="ARBA00012499"/>
    </source>
</evidence>
<organism evidence="7 8">
    <name type="scientific">Nitrosomonas ureae</name>
    <dbReference type="NCBI Taxonomy" id="44577"/>
    <lineage>
        <taxon>Bacteria</taxon>
        <taxon>Pseudomonadati</taxon>
        <taxon>Pseudomonadota</taxon>
        <taxon>Betaproteobacteria</taxon>
        <taxon>Nitrosomonadales</taxon>
        <taxon>Nitrosomonadaceae</taxon>
        <taxon>Nitrosomonas</taxon>
    </lineage>
</organism>
<feature type="chain" id="PRO_5033273235" description="peptide-methionine (R)-S-oxide reductase" evidence="4">
    <location>
        <begin position="30"/>
        <end position="174"/>
    </location>
</feature>
<dbReference type="OrthoDB" id="4174719at2"/>
<comment type="catalytic activity">
    <reaction evidence="3">
        <text>L-methionyl-[protein] + [thioredoxin]-disulfide + H2O = L-methionyl-(R)-S-oxide-[protein] + [thioredoxin]-dithiol</text>
        <dbReference type="Rhea" id="RHEA:24164"/>
        <dbReference type="Rhea" id="RHEA-COMP:10698"/>
        <dbReference type="Rhea" id="RHEA-COMP:10700"/>
        <dbReference type="Rhea" id="RHEA-COMP:12313"/>
        <dbReference type="Rhea" id="RHEA-COMP:12314"/>
        <dbReference type="ChEBI" id="CHEBI:15377"/>
        <dbReference type="ChEBI" id="CHEBI:16044"/>
        <dbReference type="ChEBI" id="CHEBI:29950"/>
        <dbReference type="ChEBI" id="CHEBI:45764"/>
        <dbReference type="ChEBI" id="CHEBI:50058"/>
        <dbReference type="EC" id="1.8.4.12"/>
    </reaction>
</comment>
<keyword evidence="4" id="KW-0732">Signal</keyword>
<dbReference type="Proteomes" id="UP000181998">
    <property type="component" value="Unassembled WGS sequence"/>
</dbReference>
<dbReference type="InterPro" id="IPR002579">
    <property type="entry name" value="Met_Sox_Rdtase_MsrB_dom"/>
</dbReference>
<dbReference type="Gene3D" id="2.170.150.20">
    <property type="entry name" value="Peptide methionine sulfoxide reductase"/>
    <property type="match status" value="1"/>
</dbReference>
<dbReference type="PANTHER" id="PTHR10173:SF57">
    <property type="entry name" value="PEPTIDE-METHIONINE (R)-S-OXIDE REDUCTASE"/>
    <property type="match status" value="1"/>
</dbReference>
<protein>
    <recommendedName>
        <fullName evidence="1">peptide-methionine (R)-S-oxide reductase</fullName>
        <ecNumber evidence="1">1.8.4.12</ecNumber>
    </recommendedName>
</protein>
<reference evidence="7 8" key="1">
    <citation type="submission" date="2016-10" db="EMBL/GenBank/DDBJ databases">
        <authorList>
            <person name="de Groot N.N."/>
        </authorList>
    </citation>
    <scope>NUCLEOTIDE SEQUENCE [LARGE SCALE GENOMIC DNA]</scope>
    <source>
        <strain evidence="7 8">Nm9</strain>
    </source>
</reference>
<evidence type="ECO:0000313" key="8">
    <source>
        <dbReference type="Proteomes" id="UP000181998"/>
    </source>
</evidence>
<dbReference type="Proteomes" id="UP000244110">
    <property type="component" value="Unassembled WGS sequence"/>
</dbReference>
<dbReference type="GO" id="GO:0005737">
    <property type="term" value="C:cytoplasm"/>
    <property type="evidence" value="ECO:0007669"/>
    <property type="project" value="TreeGrafter"/>
</dbReference>
<evidence type="ECO:0000256" key="3">
    <source>
        <dbReference type="ARBA" id="ARBA00048488"/>
    </source>
</evidence>
<proteinExistence type="predicted"/>
<evidence type="ECO:0000259" key="5">
    <source>
        <dbReference type="PROSITE" id="PS51790"/>
    </source>
</evidence>
<dbReference type="RefSeq" id="WP_074722576.1">
    <property type="nucleotide sequence ID" value="NZ_FOFX01000082.1"/>
</dbReference>
<dbReference type="GO" id="GO:0033743">
    <property type="term" value="F:peptide-methionine (R)-S-oxide reductase activity"/>
    <property type="evidence" value="ECO:0007669"/>
    <property type="project" value="UniProtKB-EC"/>
</dbReference>
<dbReference type="EMBL" id="FOFX01000082">
    <property type="protein sequence ID" value="SEQ55382.1"/>
    <property type="molecule type" value="Genomic_DNA"/>
</dbReference>
<keyword evidence="2" id="KW-0560">Oxidoreductase</keyword>
<gene>
    <name evidence="6" type="ORF">C8R28_10545</name>
    <name evidence="7" type="ORF">SAMN05421510_10823</name>
</gene>
<dbReference type="EC" id="1.8.4.12" evidence="1"/>
<reference evidence="6 9" key="2">
    <citation type="submission" date="2018-04" db="EMBL/GenBank/DDBJ databases">
        <title>Active sludge and wastewater microbial communities from Klosterneuburg, Austria.</title>
        <authorList>
            <person name="Wagner M."/>
        </authorList>
    </citation>
    <scope>NUCLEOTIDE SEQUENCE [LARGE SCALE GENOMIC DNA]</scope>
    <source>
        <strain evidence="6 9">Nm4</strain>
    </source>
</reference>
<dbReference type="AlphaFoldDB" id="A0A1H9GZ42"/>